<reference evidence="1" key="1">
    <citation type="submission" date="2022-11" db="EMBL/GenBank/DDBJ databases">
        <title>Minimal conservation of predation-associated metabolite biosynthetic gene clusters underscores biosynthetic potential of Myxococcota including descriptions for ten novel species: Archangium lansinium sp. nov., Myxococcus landrumus sp. nov., Nannocystis bai.</title>
        <authorList>
            <person name="Ahearne A."/>
            <person name="Stevens C."/>
            <person name="Dowd S."/>
        </authorList>
    </citation>
    <scope>NUCLEOTIDE SEQUENCE</scope>
    <source>
        <strain evidence="1">Fl3</strain>
    </source>
</reference>
<proteinExistence type="predicted"/>
<dbReference type="InterPro" id="IPR025335">
    <property type="entry name" value="DUF4241"/>
</dbReference>
<name>A0ABY7H748_9BACT</name>
<organism evidence="1 2">
    <name type="scientific">Nannocystis punicea</name>
    <dbReference type="NCBI Taxonomy" id="2995304"/>
    <lineage>
        <taxon>Bacteria</taxon>
        <taxon>Pseudomonadati</taxon>
        <taxon>Myxococcota</taxon>
        <taxon>Polyangia</taxon>
        <taxon>Nannocystales</taxon>
        <taxon>Nannocystaceae</taxon>
        <taxon>Nannocystis</taxon>
    </lineage>
</organism>
<keyword evidence="2" id="KW-1185">Reference proteome</keyword>
<protein>
    <submittedName>
        <fullName evidence="1">DUF4241 domain-containing protein</fullName>
    </submittedName>
</protein>
<dbReference type="EMBL" id="CP114040">
    <property type="protein sequence ID" value="WAS94910.1"/>
    <property type="molecule type" value="Genomic_DNA"/>
</dbReference>
<evidence type="ECO:0000313" key="2">
    <source>
        <dbReference type="Proteomes" id="UP001164459"/>
    </source>
</evidence>
<dbReference type="Pfam" id="PF14025">
    <property type="entry name" value="DUF4241"/>
    <property type="match status" value="1"/>
</dbReference>
<gene>
    <name evidence="1" type="ORF">O0S08_02005</name>
</gene>
<dbReference type="Proteomes" id="UP001164459">
    <property type="component" value="Chromosome"/>
</dbReference>
<dbReference type="RefSeq" id="WP_269037245.1">
    <property type="nucleotide sequence ID" value="NZ_CP114040.1"/>
</dbReference>
<evidence type="ECO:0000313" key="1">
    <source>
        <dbReference type="EMBL" id="WAS94910.1"/>
    </source>
</evidence>
<sequence length="297" mass="32151">MLHSPFTAAFTPGTRFAQERGELVEVGTRVVGELKVPSGRIVVADPLTTSFDEPGGPLTLAAPRGVFPVEVALARFEDGDVRVACARVRFESSAPAVRWEVAVFEGEKPPVGDAIPGYGVDAGMGCFFDEQARGVVDEATSEAWLAAMEEKAVDTWTWHTAEVGAANVVMFSSGWGDGFYGSWWGFDAGGRLVELVTDFEVLLGPRCERFELPLPLPRGRVRHPLLEEHDVTMRAPLLSRTAVILGGKGRARVELSDGSPVQMKRKGEARHYSWEKTPPGARLVVAVIVGLEPLDVV</sequence>
<accession>A0ABY7H748</accession>